<dbReference type="Proteomes" id="UP001501523">
    <property type="component" value="Unassembled WGS sequence"/>
</dbReference>
<organism evidence="2 3">
    <name type="scientific">Dokdonella soli</name>
    <dbReference type="NCBI Taxonomy" id="529810"/>
    <lineage>
        <taxon>Bacteria</taxon>
        <taxon>Pseudomonadati</taxon>
        <taxon>Pseudomonadota</taxon>
        <taxon>Gammaproteobacteria</taxon>
        <taxon>Lysobacterales</taxon>
        <taxon>Rhodanobacteraceae</taxon>
        <taxon>Dokdonella</taxon>
    </lineage>
</organism>
<name>A0ABP3U2W1_9GAMM</name>
<dbReference type="InterPro" id="IPR029068">
    <property type="entry name" value="Glyas_Bleomycin-R_OHBP_Dase"/>
</dbReference>
<dbReference type="PANTHER" id="PTHR34109">
    <property type="entry name" value="BNAUNNG04460D PROTEIN-RELATED"/>
    <property type="match status" value="1"/>
</dbReference>
<reference evidence="3" key="1">
    <citation type="journal article" date="2019" name="Int. J. Syst. Evol. Microbiol.">
        <title>The Global Catalogue of Microorganisms (GCM) 10K type strain sequencing project: providing services to taxonomists for standard genome sequencing and annotation.</title>
        <authorList>
            <consortium name="The Broad Institute Genomics Platform"/>
            <consortium name="The Broad Institute Genome Sequencing Center for Infectious Disease"/>
            <person name="Wu L."/>
            <person name="Ma J."/>
        </authorList>
    </citation>
    <scope>NUCLEOTIDE SEQUENCE [LARGE SCALE GENOMIC DNA]</scope>
    <source>
        <strain evidence="3">JCM 15421</strain>
    </source>
</reference>
<evidence type="ECO:0000313" key="2">
    <source>
        <dbReference type="EMBL" id="GAA0722962.1"/>
    </source>
</evidence>
<sequence>MTDANNHRFIPDGWHAVTPRIVVQDARRLVEFLTRVFAATGEFQEDRPSVVRLGDSNVMVSDAGIRSPQTAFLYIYVDDTDATYRRAIDAGARTIEEPFDTPYGDRRCMVEDEWGNTWQVATPFTGADPT</sequence>
<dbReference type="EMBL" id="BAAAEU010000025">
    <property type="protein sequence ID" value="GAA0722962.1"/>
    <property type="molecule type" value="Genomic_DNA"/>
</dbReference>
<dbReference type="Pfam" id="PF00903">
    <property type="entry name" value="Glyoxalase"/>
    <property type="match status" value="1"/>
</dbReference>
<evidence type="ECO:0000313" key="3">
    <source>
        <dbReference type="Proteomes" id="UP001501523"/>
    </source>
</evidence>
<dbReference type="Gene3D" id="3.30.720.110">
    <property type="match status" value="1"/>
</dbReference>
<accession>A0ABP3U2W1</accession>
<dbReference type="RefSeq" id="WP_343793485.1">
    <property type="nucleotide sequence ID" value="NZ_BAAAEU010000025.1"/>
</dbReference>
<proteinExistence type="predicted"/>
<dbReference type="SUPFAM" id="SSF54593">
    <property type="entry name" value="Glyoxalase/Bleomycin resistance protein/Dihydroxybiphenyl dioxygenase"/>
    <property type="match status" value="1"/>
</dbReference>
<dbReference type="Gene3D" id="3.30.720.120">
    <property type="match status" value="1"/>
</dbReference>
<feature type="domain" description="VOC" evidence="1">
    <location>
        <begin position="13"/>
        <end position="123"/>
    </location>
</feature>
<evidence type="ECO:0000259" key="1">
    <source>
        <dbReference type="PROSITE" id="PS51819"/>
    </source>
</evidence>
<dbReference type="PROSITE" id="PS51819">
    <property type="entry name" value="VOC"/>
    <property type="match status" value="1"/>
</dbReference>
<comment type="caution">
    <text evidence="2">The sequence shown here is derived from an EMBL/GenBank/DDBJ whole genome shotgun (WGS) entry which is preliminary data.</text>
</comment>
<gene>
    <name evidence="2" type="ORF">GCM10009105_34510</name>
</gene>
<dbReference type="InterPro" id="IPR037523">
    <property type="entry name" value="VOC_core"/>
</dbReference>
<protein>
    <submittedName>
        <fullName evidence="2">VOC family protein</fullName>
    </submittedName>
</protein>
<keyword evidence="3" id="KW-1185">Reference proteome</keyword>
<dbReference type="InterPro" id="IPR004360">
    <property type="entry name" value="Glyas_Fos-R_dOase_dom"/>
</dbReference>
<dbReference type="PANTHER" id="PTHR34109:SF1">
    <property type="entry name" value="VOC DOMAIN-CONTAINING PROTEIN"/>
    <property type="match status" value="1"/>
</dbReference>